<dbReference type="Gene3D" id="3.30.460.40">
    <property type="match status" value="1"/>
</dbReference>
<keyword evidence="1" id="KW-0808">Transferase</keyword>
<evidence type="ECO:0000313" key="1">
    <source>
        <dbReference type="EMBL" id="MBB5868323.1"/>
    </source>
</evidence>
<dbReference type="InterPro" id="IPR019646">
    <property type="entry name" value="Aminoglyc_AdlTrfase"/>
</dbReference>
<reference evidence="1 2" key="1">
    <citation type="submission" date="2020-08" db="EMBL/GenBank/DDBJ databases">
        <title>Sequencing the genomes of 1000 actinobacteria strains.</title>
        <authorList>
            <person name="Klenk H.-P."/>
        </authorList>
    </citation>
    <scope>NUCLEOTIDE SEQUENCE [LARGE SCALE GENOMIC DNA]</scope>
    <source>
        <strain evidence="1 2">DSM 45362</strain>
    </source>
</reference>
<protein>
    <submittedName>
        <fullName evidence="1">Lincosamide nucleotidyltransferase A/C/D/E</fullName>
    </submittedName>
</protein>
<dbReference type="GO" id="GO:0016740">
    <property type="term" value="F:transferase activity"/>
    <property type="evidence" value="ECO:0007669"/>
    <property type="project" value="UniProtKB-KW"/>
</dbReference>
<gene>
    <name evidence="1" type="ORF">F4553_001702</name>
</gene>
<dbReference type="Proteomes" id="UP000587527">
    <property type="component" value="Unassembled WGS sequence"/>
</dbReference>
<sequence>MDISDVMAVIAALDAEGVRHWVAGGWGVDALVGRQTRPHRDLDLAVDAADEATALRALARLGYSIETDQRPARVEVAAAGARWVDLHPVRFNAIGWGRQADLSGGSFTYPPAAFDAGVLADRAVGCLSASQQLCFRTGYELRDVDRHDITLLTALL</sequence>
<proteinExistence type="predicted"/>
<evidence type="ECO:0000313" key="2">
    <source>
        <dbReference type="Proteomes" id="UP000587527"/>
    </source>
</evidence>
<keyword evidence="2" id="KW-1185">Reference proteome</keyword>
<comment type="caution">
    <text evidence="1">The sequence shown here is derived from an EMBL/GenBank/DDBJ whole genome shotgun (WGS) entry which is preliminary data.</text>
</comment>
<dbReference type="EMBL" id="JACHMN010000002">
    <property type="protein sequence ID" value="MBB5868323.1"/>
    <property type="molecule type" value="Genomic_DNA"/>
</dbReference>
<accession>A0A841BMX8</accession>
<name>A0A841BMX8_9ACTN</name>
<organism evidence="1 2">
    <name type="scientific">Allocatelliglobosispora scoriae</name>
    <dbReference type="NCBI Taxonomy" id="643052"/>
    <lineage>
        <taxon>Bacteria</taxon>
        <taxon>Bacillati</taxon>
        <taxon>Actinomycetota</taxon>
        <taxon>Actinomycetes</taxon>
        <taxon>Micromonosporales</taxon>
        <taxon>Micromonosporaceae</taxon>
        <taxon>Allocatelliglobosispora</taxon>
    </lineage>
</organism>
<dbReference type="Pfam" id="PF10706">
    <property type="entry name" value="Aminoglyc_resit"/>
    <property type="match status" value="1"/>
</dbReference>
<dbReference type="AlphaFoldDB" id="A0A841BMX8"/>
<dbReference type="RefSeq" id="WP_221469817.1">
    <property type="nucleotide sequence ID" value="NZ_JACHMN010000002.1"/>
</dbReference>